<organism evidence="3 5">
    <name type="scientific">Plasmodium malariae</name>
    <dbReference type="NCBI Taxonomy" id="5858"/>
    <lineage>
        <taxon>Eukaryota</taxon>
        <taxon>Sar</taxon>
        <taxon>Alveolata</taxon>
        <taxon>Apicomplexa</taxon>
        <taxon>Aconoidasida</taxon>
        <taxon>Haemosporida</taxon>
        <taxon>Plasmodiidae</taxon>
        <taxon>Plasmodium</taxon>
        <taxon>Plasmodium (Plasmodium)</taxon>
    </lineage>
</organism>
<dbReference type="OrthoDB" id="406969at2759"/>
<accession>A0A1D3SN49</accession>
<sequence>MIPTPVSKKIRSRLNLSIQKKPHFLFRQNLLFDKREKWEPKLRKGYPEFAKQFDILNRQVTGFRKYRPPIVKKEEIKKNYDISNFHEVKSKFRFEINGFFEDGGNVFCEELYRTARRMFIVGWIKCRSRFAMGHFQGDSYAISYLRHWFDMYSSEKNKIEKLKVFDENHGIPTFDYYNITVVKDYRTPAKKKMHHIQSQDFLKTKALFNLK</sequence>
<protein>
    <recommendedName>
        <fullName evidence="2">Acylphosphatase-like domain-containing protein</fullName>
    </recommendedName>
</protein>
<evidence type="ECO:0000313" key="6">
    <source>
        <dbReference type="Proteomes" id="UP000219813"/>
    </source>
</evidence>
<dbReference type="PROSITE" id="PS51160">
    <property type="entry name" value="ACYLPHOSPHATASE_3"/>
    <property type="match status" value="1"/>
</dbReference>
<evidence type="ECO:0000313" key="3">
    <source>
        <dbReference type="EMBL" id="SBT79857.1"/>
    </source>
</evidence>
<dbReference type="Proteomes" id="UP000219799">
    <property type="component" value="Chromosome 11"/>
</dbReference>
<proteinExistence type="predicted"/>
<dbReference type="OMA" id="PAKKKMH"/>
<dbReference type="EMBL" id="LT594499">
    <property type="protein sequence ID" value="SBT79857.1"/>
    <property type="molecule type" value="Genomic_DNA"/>
</dbReference>
<evidence type="ECO:0000313" key="5">
    <source>
        <dbReference type="Proteomes" id="UP000219799"/>
    </source>
</evidence>
<evidence type="ECO:0000259" key="2">
    <source>
        <dbReference type="PROSITE" id="PS51160"/>
    </source>
</evidence>
<accession>A0A1C3L027</accession>
<gene>
    <name evidence="3" type="primary">PmlGA01_110045500</name>
    <name evidence="4" type="synonym">PmUG01_11057600</name>
    <name evidence="3" type="ORF">PMLGA01_110045500</name>
    <name evidence="4" type="ORF">PMUG01_11057600</name>
</gene>
<dbReference type="InterPro" id="IPR001792">
    <property type="entry name" value="Acylphosphatase-like_dom"/>
</dbReference>
<dbReference type="EMBL" id="LT594632">
    <property type="protein sequence ID" value="SCO93323.1"/>
    <property type="molecule type" value="Genomic_DNA"/>
</dbReference>
<dbReference type="Proteomes" id="UP000219813">
    <property type="component" value="Chromosome 11"/>
</dbReference>
<evidence type="ECO:0000313" key="4">
    <source>
        <dbReference type="EMBL" id="SCO93323.1"/>
    </source>
</evidence>
<dbReference type="VEuPathDB" id="PlasmoDB:PmUG01_11057600"/>
<dbReference type="AlphaFoldDB" id="A0A1C3L027"/>
<comment type="caution">
    <text evidence="1">Lacks conserved residue(s) required for the propagation of feature annotation.</text>
</comment>
<feature type="domain" description="Acylphosphatase-like" evidence="2">
    <location>
        <begin position="91"/>
        <end position="181"/>
    </location>
</feature>
<reference evidence="5 6" key="1">
    <citation type="submission" date="2016-06" db="EMBL/GenBank/DDBJ databases">
        <authorList>
            <consortium name="Pathogen Informatics"/>
        </authorList>
    </citation>
    <scope>NUCLEOTIDE SEQUENCE [LARGE SCALE GENOMIC DNA]</scope>
    <source>
        <strain evidence="3">PmlGA01</strain>
    </source>
</reference>
<keyword evidence="6" id="KW-1185">Reference proteome</keyword>
<evidence type="ECO:0000256" key="1">
    <source>
        <dbReference type="PROSITE-ProRule" id="PRU00520"/>
    </source>
</evidence>
<name>A0A1C3L027_PLAMA</name>